<organism evidence="2">
    <name type="scientific">marine metagenome</name>
    <dbReference type="NCBI Taxonomy" id="408172"/>
    <lineage>
        <taxon>unclassified sequences</taxon>
        <taxon>metagenomes</taxon>
        <taxon>ecological metagenomes</taxon>
    </lineage>
</organism>
<dbReference type="PANTHER" id="PTHR11731">
    <property type="entry name" value="PROTEASE FAMILY S9B,C DIPEPTIDYL-PEPTIDASE IV-RELATED"/>
    <property type="match status" value="1"/>
</dbReference>
<dbReference type="PANTHER" id="PTHR11731:SF193">
    <property type="entry name" value="DIPEPTIDYL PEPTIDASE 9"/>
    <property type="match status" value="1"/>
</dbReference>
<dbReference type="InterPro" id="IPR002469">
    <property type="entry name" value="Peptidase_S9B_N"/>
</dbReference>
<dbReference type="GO" id="GO:0006508">
    <property type="term" value="P:proteolysis"/>
    <property type="evidence" value="ECO:0007669"/>
    <property type="project" value="InterPro"/>
</dbReference>
<dbReference type="EMBL" id="UINC01090858">
    <property type="protein sequence ID" value="SVC43162.1"/>
    <property type="molecule type" value="Genomic_DNA"/>
</dbReference>
<evidence type="ECO:0000259" key="1">
    <source>
        <dbReference type="Pfam" id="PF00930"/>
    </source>
</evidence>
<sequence length="283" mass="31868">MDISLEDIAKFPAPGMDVPGSFAFSPDGKYASFLKTADNEANRALYVIDLETGREQLLIENLPTATSESLEEQLRRQRLRQLHRGITRYFWTSEGKIVIPDANSVYILDKIGDPLRLLIDGNEYPATDPKASPDGKKLAFVLNGEIWVIFLEGGSPVQVTDGKIEGTTRGLADYIAQEEMRRPSGFWWSKESDYIAFTEVDERHIPEFHILHSGNSDPGSESIETHRYPFSGSENPRVKLGVTDLKGKIAWLDTSGFEYIARVNWADGHVLYVQCQNRDQTEL</sequence>
<reference evidence="2" key="1">
    <citation type="submission" date="2018-05" db="EMBL/GenBank/DDBJ databases">
        <authorList>
            <person name="Lanie J.A."/>
            <person name="Ng W.-L."/>
            <person name="Kazmierczak K.M."/>
            <person name="Andrzejewski T.M."/>
            <person name="Davidsen T.M."/>
            <person name="Wayne K.J."/>
            <person name="Tettelin H."/>
            <person name="Glass J.I."/>
            <person name="Rusch D."/>
            <person name="Podicherti R."/>
            <person name="Tsui H.-C.T."/>
            <person name="Winkler M.E."/>
        </authorList>
    </citation>
    <scope>NUCLEOTIDE SEQUENCE</scope>
</reference>
<dbReference type="Gene3D" id="2.140.10.30">
    <property type="entry name" value="Dipeptidylpeptidase IV, N-terminal domain"/>
    <property type="match status" value="1"/>
</dbReference>
<dbReference type="SUPFAM" id="SSF82171">
    <property type="entry name" value="DPP6 N-terminal domain-like"/>
    <property type="match status" value="1"/>
</dbReference>
<feature type="domain" description="Dipeptidylpeptidase IV N-terminal" evidence="1">
    <location>
        <begin position="123"/>
        <end position="282"/>
    </location>
</feature>
<dbReference type="AlphaFoldDB" id="A0A382M721"/>
<gene>
    <name evidence="2" type="ORF">METZ01_LOCUS296016</name>
</gene>
<protein>
    <recommendedName>
        <fullName evidence="1">Dipeptidylpeptidase IV N-terminal domain-containing protein</fullName>
    </recommendedName>
</protein>
<dbReference type="Pfam" id="PF00930">
    <property type="entry name" value="DPPIV_N"/>
    <property type="match status" value="1"/>
</dbReference>
<dbReference type="InterPro" id="IPR050278">
    <property type="entry name" value="Serine_Prot_S9B/DPPIV"/>
</dbReference>
<proteinExistence type="predicted"/>
<feature type="non-terminal residue" evidence="2">
    <location>
        <position position="283"/>
    </location>
</feature>
<name>A0A382M721_9ZZZZ</name>
<dbReference type="GO" id="GO:0008239">
    <property type="term" value="F:dipeptidyl-peptidase activity"/>
    <property type="evidence" value="ECO:0007669"/>
    <property type="project" value="TreeGrafter"/>
</dbReference>
<evidence type="ECO:0000313" key="2">
    <source>
        <dbReference type="EMBL" id="SVC43162.1"/>
    </source>
</evidence>
<accession>A0A382M721</accession>